<dbReference type="RefSeq" id="WP_031503203.1">
    <property type="nucleotide sequence ID" value="NZ_JASZ02000021.1"/>
</dbReference>
<sequence>MIRRLKYQEIDFGKYEECLLRSEQYKYSAEKQYLDITSQKKWELLVYKDYEALMPVPYIRKMGIKIVVNPKLCQQLGVFSESDSVEINDLFLKYFEKKYRIWYYAFNDKNGFSKHLNQRKNFLIFPNQYENVQKKYSPKRKRKLRLDPEVLEESQLSGDVHFDEAKHFIEKNMMGANKKSDLADFIRIFEAFFHENTLQLYAFYYQKKMINLIALHVSSQSVTLLGTFNDKNFVKLSGASVLIDHAIKNHIETKIFDFEGSEIPSVEEFFRGFRPELRPYSAIQNSKKKLVKKILFLS</sequence>
<dbReference type="Proteomes" id="UP000197587">
    <property type="component" value="Unassembled WGS sequence"/>
</dbReference>
<evidence type="ECO:0008006" key="3">
    <source>
        <dbReference type="Google" id="ProtNLM"/>
    </source>
</evidence>
<reference evidence="1 2" key="2">
    <citation type="submission" date="2017-05" db="EMBL/GenBank/DDBJ databases">
        <title>Genome of Chryseobacterium haifense.</title>
        <authorList>
            <person name="Newman J.D."/>
        </authorList>
    </citation>
    <scope>NUCLEOTIDE SEQUENCE [LARGE SCALE GENOMIC DNA]</scope>
    <source>
        <strain evidence="1 2">DSM 19056</strain>
    </source>
</reference>
<evidence type="ECO:0000313" key="1">
    <source>
        <dbReference type="EMBL" id="OWK97730.1"/>
    </source>
</evidence>
<evidence type="ECO:0000313" key="2">
    <source>
        <dbReference type="Proteomes" id="UP000197587"/>
    </source>
</evidence>
<gene>
    <name evidence="1" type="ORF">AP75_09620</name>
</gene>
<accession>A0A246B8H1</accession>
<protein>
    <recommendedName>
        <fullName evidence="3">BioF2-like acetyltransferase domain-containing protein</fullName>
    </recommendedName>
</protein>
<name>A0A246B8H1_9FLAO</name>
<dbReference type="AlphaFoldDB" id="A0A246B8H1"/>
<proteinExistence type="predicted"/>
<organism evidence="1 2">
    <name type="scientific">Kaistella haifensis DSM 19056</name>
    <dbReference type="NCBI Taxonomy" id="1450526"/>
    <lineage>
        <taxon>Bacteria</taxon>
        <taxon>Pseudomonadati</taxon>
        <taxon>Bacteroidota</taxon>
        <taxon>Flavobacteriia</taxon>
        <taxon>Flavobacteriales</taxon>
        <taxon>Weeksellaceae</taxon>
        <taxon>Chryseobacterium group</taxon>
        <taxon>Kaistella</taxon>
    </lineage>
</organism>
<dbReference type="EMBL" id="JASZ02000021">
    <property type="protein sequence ID" value="OWK97730.1"/>
    <property type="molecule type" value="Genomic_DNA"/>
</dbReference>
<dbReference type="SUPFAM" id="SSF55729">
    <property type="entry name" value="Acyl-CoA N-acyltransferases (Nat)"/>
    <property type="match status" value="1"/>
</dbReference>
<keyword evidence="2" id="KW-1185">Reference proteome</keyword>
<dbReference type="InterPro" id="IPR016181">
    <property type="entry name" value="Acyl_CoA_acyltransferase"/>
</dbReference>
<comment type="caution">
    <text evidence="1">The sequence shown here is derived from an EMBL/GenBank/DDBJ whole genome shotgun (WGS) entry which is preliminary data.</text>
</comment>
<reference evidence="1 2" key="1">
    <citation type="submission" date="2014-01" db="EMBL/GenBank/DDBJ databases">
        <authorList>
            <consortium name="Genome Consortium for Active Teaching"/>
            <person name="Sontag T.C."/>
            <person name="Newman J.D."/>
        </authorList>
    </citation>
    <scope>NUCLEOTIDE SEQUENCE [LARGE SCALE GENOMIC DNA]</scope>
    <source>
        <strain evidence="1 2">DSM 19056</strain>
    </source>
</reference>